<sequence>MQLNLSQTIVDDHWTFPPFPSTPSIKFSTFGILSGAVGIAATFTVCVDCFEYIQLGRHFGRDFQTSILILDSARLRLTRWGQAVNIYTDPKLGNPEAKQEEISNAKATLFQILVLFADTEKISKRYRLNAELSGNPSVYSINDMDLETIPLHNKMKQLALKRQKRTGILKIASWTLYHGSEFKRLIENITMLIDNLEDIFPSHARQNELVQQEVEQVQSRQEQELLRNATKDVDSLLHRVTDHVLTGHFFLNVTVRNQGRALNGDTVGNGWEGPLIGRGNVYDGVIIEDKARVHNGNQYGGKSFWDD</sequence>
<dbReference type="HOGENOM" id="CLU_058675_0_0_1"/>
<evidence type="ECO:0000313" key="2">
    <source>
        <dbReference type="EMBL" id="KIJ38110.1"/>
    </source>
</evidence>
<evidence type="ECO:0000313" key="3">
    <source>
        <dbReference type="Proteomes" id="UP000054279"/>
    </source>
</evidence>
<dbReference type="Gene3D" id="1.20.120.1020">
    <property type="entry name" value="Prion-inhibition and propagation, HeLo domain"/>
    <property type="match status" value="1"/>
</dbReference>
<dbReference type="Proteomes" id="UP000054279">
    <property type="component" value="Unassembled WGS sequence"/>
</dbReference>
<protein>
    <submittedName>
        <fullName evidence="2">Unplaced genomic scaffold SPHSTscaffold_88, whole genome shotgun sequence</fullName>
    </submittedName>
</protein>
<dbReference type="PANTHER" id="PTHR37542">
    <property type="entry name" value="HELO DOMAIN-CONTAINING PROTEIN-RELATED"/>
    <property type="match status" value="1"/>
</dbReference>
<accession>A0A0C9VK63</accession>
<name>A0A0C9VK63_SPHS4</name>
<organism evidence="2 3">
    <name type="scientific">Sphaerobolus stellatus (strain SS14)</name>
    <dbReference type="NCBI Taxonomy" id="990650"/>
    <lineage>
        <taxon>Eukaryota</taxon>
        <taxon>Fungi</taxon>
        <taxon>Dikarya</taxon>
        <taxon>Basidiomycota</taxon>
        <taxon>Agaricomycotina</taxon>
        <taxon>Agaricomycetes</taxon>
        <taxon>Phallomycetidae</taxon>
        <taxon>Geastrales</taxon>
        <taxon>Sphaerobolaceae</taxon>
        <taxon>Sphaerobolus</taxon>
    </lineage>
</organism>
<dbReference type="InterPro" id="IPR038305">
    <property type="entry name" value="HeLo_sf"/>
</dbReference>
<keyword evidence="3" id="KW-1185">Reference proteome</keyword>
<proteinExistence type="predicted"/>
<gene>
    <name evidence="2" type="ORF">M422DRAFT_60880</name>
</gene>
<dbReference type="OrthoDB" id="20872at2759"/>
<evidence type="ECO:0000259" key="1">
    <source>
        <dbReference type="Pfam" id="PF14479"/>
    </source>
</evidence>
<dbReference type="AlphaFoldDB" id="A0A0C9VK63"/>
<dbReference type="PANTHER" id="PTHR37542:SF3">
    <property type="entry name" value="PRION-INHIBITION AND PROPAGATION HELO DOMAIN-CONTAINING PROTEIN"/>
    <property type="match status" value="1"/>
</dbReference>
<dbReference type="EMBL" id="KN837163">
    <property type="protein sequence ID" value="KIJ38110.1"/>
    <property type="molecule type" value="Genomic_DNA"/>
</dbReference>
<reference evidence="2 3" key="1">
    <citation type="submission" date="2014-06" db="EMBL/GenBank/DDBJ databases">
        <title>Evolutionary Origins and Diversification of the Mycorrhizal Mutualists.</title>
        <authorList>
            <consortium name="DOE Joint Genome Institute"/>
            <consortium name="Mycorrhizal Genomics Consortium"/>
            <person name="Kohler A."/>
            <person name="Kuo A."/>
            <person name="Nagy L.G."/>
            <person name="Floudas D."/>
            <person name="Copeland A."/>
            <person name="Barry K.W."/>
            <person name="Cichocki N."/>
            <person name="Veneault-Fourrey C."/>
            <person name="LaButti K."/>
            <person name="Lindquist E.A."/>
            <person name="Lipzen A."/>
            <person name="Lundell T."/>
            <person name="Morin E."/>
            <person name="Murat C."/>
            <person name="Riley R."/>
            <person name="Ohm R."/>
            <person name="Sun H."/>
            <person name="Tunlid A."/>
            <person name="Henrissat B."/>
            <person name="Grigoriev I.V."/>
            <person name="Hibbett D.S."/>
            <person name="Martin F."/>
        </authorList>
    </citation>
    <scope>NUCLEOTIDE SEQUENCE [LARGE SCALE GENOMIC DNA]</scope>
    <source>
        <strain evidence="2 3">SS14</strain>
    </source>
</reference>
<dbReference type="InterPro" id="IPR029498">
    <property type="entry name" value="HeLo_dom"/>
</dbReference>
<dbReference type="Pfam" id="PF14479">
    <property type="entry name" value="HeLo"/>
    <property type="match status" value="1"/>
</dbReference>
<feature type="domain" description="Prion-inhibition and propagation HeLo" evidence="1">
    <location>
        <begin position="31"/>
        <end position="221"/>
    </location>
</feature>